<protein>
    <submittedName>
        <fullName evidence="1">Uncharacterized protein</fullName>
    </submittedName>
</protein>
<organism evidence="1 2">
    <name type="scientific">Paramecium primaurelia</name>
    <dbReference type="NCBI Taxonomy" id="5886"/>
    <lineage>
        <taxon>Eukaryota</taxon>
        <taxon>Sar</taxon>
        <taxon>Alveolata</taxon>
        <taxon>Ciliophora</taxon>
        <taxon>Intramacronucleata</taxon>
        <taxon>Oligohymenophorea</taxon>
        <taxon>Peniculida</taxon>
        <taxon>Parameciidae</taxon>
        <taxon>Paramecium</taxon>
    </lineage>
</organism>
<accession>A0A8S1LZC3</accession>
<dbReference type="AlphaFoldDB" id="A0A8S1LZC3"/>
<name>A0A8S1LZC3_PARPR</name>
<keyword evidence="2" id="KW-1185">Reference proteome</keyword>
<reference evidence="1" key="1">
    <citation type="submission" date="2021-01" db="EMBL/GenBank/DDBJ databases">
        <authorList>
            <consortium name="Genoscope - CEA"/>
            <person name="William W."/>
        </authorList>
    </citation>
    <scope>NUCLEOTIDE SEQUENCE</scope>
</reference>
<evidence type="ECO:0000313" key="2">
    <source>
        <dbReference type="Proteomes" id="UP000688137"/>
    </source>
</evidence>
<gene>
    <name evidence="1" type="ORF">PPRIM_AZ9-3.1.T0500088</name>
</gene>
<comment type="caution">
    <text evidence="1">The sequence shown here is derived from an EMBL/GenBank/DDBJ whole genome shotgun (WGS) entry which is preliminary data.</text>
</comment>
<evidence type="ECO:0000313" key="1">
    <source>
        <dbReference type="EMBL" id="CAD8072867.1"/>
    </source>
</evidence>
<dbReference type="Proteomes" id="UP000688137">
    <property type="component" value="Unassembled WGS sequence"/>
</dbReference>
<dbReference type="EMBL" id="CAJJDM010000050">
    <property type="protein sequence ID" value="CAD8072867.1"/>
    <property type="molecule type" value="Genomic_DNA"/>
</dbReference>
<sequence>MQNYLWINKQKRDVGQGDIKFQYYQFWFLQIQMMDVSQIQ</sequence>
<proteinExistence type="predicted"/>